<evidence type="ECO:0000313" key="6">
    <source>
        <dbReference type="Proteomes" id="UP000198597"/>
    </source>
</evidence>
<proteinExistence type="inferred from homology"/>
<evidence type="ECO:0000313" key="5">
    <source>
        <dbReference type="EMBL" id="SDO89962.1"/>
    </source>
</evidence>
<reference evidence="4 7" key="2">
    <citation type="submission" date="2020-08" db="EMBL/GenBank/DDBJ databases">
        <title>Clostridia isolated from Swiss meat.</title>
        <authorList>
            <person name="Wambui J."/>
            <person name="Stevens M.J.A."/>
            <person name="Stephan R."/>
        </authorList>
    </citation>
    <scope>NUCLEOTIDE SEQUENCE [LARGE SCALE GENOMIC DNA]</scope>
    <source>
        <strain evidence="4 7">CM001</strain>
    </source>
</reference>
<feature type="region of interest" description="Disordered" evidence="3">
    <location>
        <begin position="1"/>
        <end position="20"/>
    </location>
</feature>
<protein>
    <submittedName>
        <fullName evidence="5">NAD(P)-dependent dehydrogenase, short-chain alcohol dehydrogenase family</fullName>
    </submittedName>
    <submittedName>
        <fullName evidence="4">SDR family oxidoreductase</fullName>
    </submittedName>
</protein>
<evidence type="ECO:0000313" key="4">
    <source>
        <dbReference type="EMBL" id="MBB6716003.1"/>
    </source>
</evidence>
<dbReference type="PANTHER" id="PTHR48107">
    <property type="entry name" value="NADPH-DEPENDENT ALDEHYDE REDUCTASE-LIKE PROTEIN, CHLOROPLASTIC-RELATED"/>
    <property type="match status" value="1"/>
</dbReference>
<dbReference type="PROSITE" id="PS00061">
    <property type="entry name" value="ADH_SHORT"/>
    <property type="match status" value="1"/>
</dbReference>
<dbReference type="EMBL" id="JACKWY010000010">
    <property type="protein sequence ID" value="MBB6716003.1"/>
    <property type="molecule type" value="Genomic_DNA"/>
</dbReference>
<dbReference type="NCBIfam" id="NF005214">
    <property type="entry name" value="PRK06701.1"/>
    <property type="match status" value="1"/>
</dbReference>
<organism evidence="5 6">
    <name type="scientific">Clostridium gasigenes</name>
    <dbReference type="NCBI Taxonomy" id="94869"/>
    <lineage>
        <taxon>Bacteria</taxon>
        <taxon>Bacillati</taxon>
        <taxon>Bacillota</taxon>
        <taxon>Clostridia</taxon>
        <taxon>Eubacteriales</taxon>
        <taxon>Clostridiaceae</taxon>
        <taxon>Clostridium</taxon>
    </lineage>
</organism>
<comment type="similarity">
    <text evidence="1">Belongs to the short-chain dehydrogenases/reductases (SDR) family.</text>
</comment>
<sequence length="290" mass="31580">MNIDSNFPKNLPPQHQDKQPGCENLMNPKPIYNLEGYNFPIGKLKDKVAIITGGDSGIGRAVSLAYAKEGAKVVIVYLNEDEDANITKKLIENEKGECFLIKGDIGNESFCDYVSVEVIKRFKQINIIVNNAAEQHEAQNITDITQSQLERTFKTNVFSAFYMIKAALPHLNNGDSIINTTSITAYNGHETLIDYSASKGALTTLTRSLALNLASKGIRVNAVAPGPIWTPLIPSSFDNAKVAKFGQKTPMKRPGQPVELAEAYVFLASNGASFITGETIHINGGEFVAT</sequence>
<dbReference type="STRING" id="94869.SAMN04488529_101768"/>
<dbReference type="PRINTS" id="PR00080">
    <property type="entry name" value="SDRFAMILY"/>
</dbReference>
<evidence type="ECO:0000256" key="3">
    <source>
        <dbReference type="SAM" id="MobiDB-lite"/>
    </source>
</evidence>
<dbReference type="FunFam" id="3.40.50.720:FF:000084">
    <property type="entry name" value="Short-chain dehydrogenase reductase"/>
    <property type="match status" value="1"/>
</dbReference>
<accession>A0A1H0NB77</accession>
<dbReference type="OrthoDB" id="9803333at2"/>
<dbReference type="GO" id="GO:0008206">
    <property type="term" value="P:bile acid metabolic process"/>
    <property type="evidence" value="ECO:0007669"/>
    <property type="project" value="UniProtKB-ARBA"/>
</dbReference>
<evidence type="ECO:0000256" key="1">
    <source>
        <dbReference type="ARBA" id="ARBA00006484"/>
    </source>
</evidence>
<dbReference type="PRINTS" id="PR00081">
    <property type="entry name" value="GDHRDH"/>
</dbReference>
<dbReference type="InterPro" id="IPR036291">
    <property type="entry name" value="NAD(P)-bd_dom_sf"/>
</dbReference>
<dbReference type="SUPFAM" id="SSF51735">
    <property type="entry name" value="NAD(P)-binding Rossmann-fold domains"/>
    <property type="match status" value="1"/>
</dbReference>
<keyword evidence="6" id="KW-1185">Reference proteome</keyword>
<dbReference type="AlphaFoldDB" id="A0A1H0NB77"/>
<dbReference type="Proteomes" id="UP000198597">
    <property type="component" value="Unassembled WGS sequence"/>
</dbReference>
<name>A0A1H0NB77_9CLOT</name>
<gene>
    <name evidence="4" type="ORF">H7E68_14955</name>
    <name evidence="5" type="ORF">SAMN04488529_101768</name>
</gene>
<dbReference type="Gene3D" id="3.40.50.720">
    <property type="entry name" value="NAD(P)-binding Rossmann-like Domain"/>
    <property type="match status" value="1"/>
</dbReference>
<evidence type="ECO:0000256" key="2">
    <source>
        <dbReference type="ARBA" id="ARBA00023002"/>
    </source>
</evidence>
<dbReference type="InterPro" id="IPR002347">
    <property type="entry name" value="SDR_fam"/>
</dbReference>
<dbReference type="Pfam" id="PF13561">
    <property type="entry name" value="adh_short_C2"/>
    <property type="match status" value="1"/>
</dbReference>
<dbReference type="GO" id="GO:0016614">
    <property type="term" value="F:oxidoreductase activity, acting on CH-OH group of donors"/>
    <property type="evidence" value="ECO:0007669"/>
    <property type="project" value="UniProtKB-ARBA"/>
</dbReference>
<dbReference type="EMBL" id="FNJM01000001">
    <property type="protein sequence ID" value="SDO89962.1"/>
    <property type="molecule type" value="Genomic_DNA"/>
</dbReference>
<evidence type="ECO:0000313" key="7">
    <source>
        <dbReference type="Proteomes" id="UP000585258"/>
    </source>
</evidence>
<dbReference type="RefSeq" id="WP_089965995.1">
    <property type="nucleotide sequence ID" value="NZ_FNJM01000001.1"/>
</dbReference>
<dbReference type="InterPro" id="IPR020904">
    <property type="entry name" value="Sc_DH/Rdtase_CS"/>
</dbReference>
<reference evidence="5 6" key="1">
    <citation type="submission" date="2016-10" db="EMBL/GenBank/DDBJ databases">
        <authorList>
            <person name="de Groot N.N."/>
        </authorList>
    </citation>
    <scope>NUCLEOTIDE SEQUENCE [LARGE SCALE GENOMIC DNA]</scope>
    <source>
        <strain evidence="5 6">DSM 12272</strain>
    </source>
</reference>
<keyword evidence="2" id="KW-0560">Oxidoreductase</keyword>
<dbReference type="Proteomes" id="UP000585258">
    <property type="component" value="Unassembled WGS sequence"/>
</dbReference>
<dbReference type="PANTHER" id="PTHR48107:SF16">
    <property type="entry name" value="NADPH-DEPENDENT ALDEHYDE REDUCTASE 1, CHLOROPLASTIC"/>
    <property type="match status" value="1"/>
</dbReference>